<dbReference type="RefSeq" id="WP_051549129.1">
    <property type="nucleotide sequence ID" value="NZ_FONH01000014.1"/>
</dbReference>
<dbReference type="Gene3D" id="2.60.40.1090">
    <property type="entry name" value="Fimbrial-type adhesion domain"/>
    <property type="match status" value="2"/>
</dbReference>
<evidence type="ECO:0000259" key="5">
    <source>
        <dbReference type="Pfam" id="PF00419"/>
    </source>
</evidence>
<keyword evidence="3" id="KW-0281">Fimbrium</keyword>
<name>A0A1I2I2I3_9GAMM</name>
<organism evidence="6 7">
    <name type="scientific">Dyella marensis</name>
    <dbReference type="NCBI Taxonomy" id="500610"/>
    <lineage>
        <taxon>Bacteria</taxon>
        <taxon>Pseudomonadati</taxon>
        <taxon>Pseudomonadota</taxon>
        <taxon>Gammaproteobacteria</taxon>
        <taxon>Lysobacterales</taxon>
        <taxon>Rhodanobacteraceae</taxon>
        <taxon>Dyella</taxon>
    </lineage>
</organism>
<dbReference type="SUPFAM" id="SSF49401">
    <property type="entry name" value="Bacterial adhesins"/>
    <property type="match status" value="2"/>
</dbReference>
<gene>
    <name evidence="6" type="ORF">SAMN02799615_03265</name>
</gene>
<evidence type="ECO:0000256" key="3">
    <source>
        <dbReference type="ARBA" id="ARBA00023263"/>
    </source>
</evidence>
<comment type="subcellular location">
    <subcellularLocation>
        <location evidence="1">Fimbrium</location>
    </subcellularLocation>
</comment>
<evidence type="ECO:0000256" key="4">
    <source>
        <dbReference type="SAM" id="SignalP"/>
    </source>
</evidence>
<proteinExistence type="inferred from homology"/>
<keyword evidence="4" id="KW-0732">Signal</keyword>
<dbReference type="GO" id="GO:0043709">
    <property type="term" value="P:cell adhesion involved in single-species biofilm formation"/>
    <property type="evidence" value="ECO:0007669"/>
    <property type="project" value="TreeGrafter"/>
</dbReference>
<dbReference type="InterPro" id="IPR000259">
    <property type="entry name" value="Adhesion_dom_fimbrial"/>
</dbReference>
<dbReference type="InterPro" id="IPR008966">
    <property type="entry name" value="Adhesion_dom_sf"/>
</dbReference>
<dbReference type="PANTHER" id="PTHR33420">
    <property type="entry name" value="FIMBRIAL SUBUNIT ELFA-RELATED"/>
    <property type="match status" value="1"/>
</dbReference>
<evidence type="ECO:0000313" key="7">
    <source>
        <dbReference type="Proteomes" id="UP000199477"/>
    </source>
</evidence>
<feature type="signal peptide" evidence="4">
    <location>
        <begin position="1"/>
        <end position="30"/>
    </location>
</feature>
<evidence type="ECO:0000256" key="2">
    <source>
        <dbReference type="ARBA" id="ARBA00006671"/>
    </source>
</evidence>
<dbReference type="STRING" id="500610.SAMN02799615_03265"/>
<feature type="domain" description="Fimbrial-type adhesion" evidence="5">
    <location>
        <begin position="210"/>
        <end position="357"/>
    </location>
</feature>
<dbReference type="EMBL" id="FONH01000014">
    <property type="protein sequence ID" value="SFF35878.1"/>
    <property type="molecule type" value="Genomic_DNA"/>
</dbReference>
<dbReference type="GO" id="GO:0009289">
    <property type="term" value="C:pilus"/>
    <property type="evidence" value="ECO:0007669"/>
    <property type="project" value="UniProtKB-SubCell"/>
</dbReference>
<keyword evidence="7" id="KW-1185">Reference proteome</keyword>
<comment type="similarity">
    <text evidence="2">Belongs to the fimbrial protein family.</text>
</comment>
<reference evidence="7" key="1">
    <citation type="submission" date="2016-10" db="EMBL/GenBank/DDBJ databases">
        <authorList>
            <person name="Varghese N."/>
            <person name="Submissions S."/>
        </authorList>
    </citation>
    <scope>NUCLEOTIDE SEQUENCE [LARGE SCALE GENOMIC DNA]</scope>
    <source>
        <strain evidence="7">UNC178MFTsu3.1</strain>
    </source>
</reference>
<evidence type="ECO:0000256" key="1">
    <source>
        <dbReference type="ARBA" id="ARBA00004561"/>
    </source>
</evidence>
<dbReference type="Proteomes" id="UP000199477">
    <property type="component" value="Unassembled WGS sequence"/>
</dbReference>
<sequence length="357" mass="36683">MTLLIRNAVLTAMLALVALAMALVPCKAFAKRGDPAYWCTTTMPAALPLTVNQLDVSVLRDLPAGSPIPGTRVQIDLTMQCKAGAFDTTTNNVVVDLYTDTVPSLVPGFTNIYTWSGALQGVGLRILNASGQALPIGPVPAADCTHPNAIQVSTGTNSTTTFKFTGALELVKTGNTVASGSQSITFRPGVCGQVWGNQSGEQSDWTIATTISKPAATTCTVANSSISVTMPTVSGTAMSSVGDVSAPTSFQIGLNCSAGATLFMTLTDNSAPSNTSDKLTATPDSTAKGVALQVFRTDGTTVSYGPDSSLPGTTNQHLIGATPNGALQIPFTVKYLRTGAVSAGSLNGKATFTLSYQ</sequence>
<dbReference type="PANTHER" id="PTHR33420:SF14">
    <property type="entry name" value="TYPE 1 FIMBRIN D-MANNOSE SPECIFIC ADHESIN"/>
    <property type="match status" value="1"/>
</dbReference>
<evidence type="ECO:0000313" key="6">
    <source>
        <dbReference type="EMBL" id="SFF35878.1"/>
    </source>
</evidence>
<dbReference type="AlphaFoldDB" id="A0A1I2I2I3"/>
<dbReference type="InterPro" id="IPR036937">
    <property type="entry name" value="Adhesion_dom_fimbrial_sf"/>
</dbReference>
<accession>A0A1I2I2I3</accession>
<feature type="chain" id="PRO_5011452856" evidence="4">
    <location>
        <begin position="31"/>
        <end position="357"/>
    </location>
</feature>
<dbReference type="InterPro" id="IPR050263">
    <property type="entry name" value="Bact_Fimbrial_Adh_Pro"/>
</dbReference>
<dbReference type="Pfam" id="PF00419">
    <property type="entry name" value="Fimbrial"/>
    <property type="match status" value="1"/>
</dbReference>
<protein>
    <submittedName>
        <fullName evidence="6">Pilin (Type 1 fimbria component protein)</fullName>
    </submittedName>
</protein>